<sequence>MFSIPAKVSEWSDRQAPTLLILPTVLIILALSIYPLLLSLYLALSRFKLVRGGYELKFVGLRNFEKLLFGSQQYHFLGTFGRITLFEWCFLALIVAGFGLWLWRTLRSGKAGVFGFIGRVITATVLTGLVLLCMAVLNGKGFPGSLVVTLFYVFAGVSIQLAIGLGLALLCAQRIQGRNFFRLIFFIPLMVTPVGIAYAFRMLADVSKGPFAPLWQWLGYGDFAWAADAWSARWVVLIGDSWQWIPFMFIVLLAALENQPGEQVEAAKMDGAGGWQIFRDISWPAIAPVVATVVLIRLIEAFKIVDLPNILTNGGPGIATESMTLHAFIAWRTQDLGGSSAVGYMLLFVTVVTCVSFFNFIAQKTREAGT</sequence>
<feature type="transmembrane region" description="Helical" evidence="7">
    <location>
        <begin position="234"/>
        <end position="256"/>
    </location>
</feature>
<evidence type="ECO:0000256" key="7">
    <source>
        <dbReference type="RuleBase" id="RU363032"/>
    </source>
</evidence>
<keyword evidence="6 7" id="KW-0472">Membrane</keyword>
<keyword evidence="5 7" id="KW-1133">Transmembrane helix</keyword>
<dbReference type="InterPro" id="IPR035906">
    <property type="entry name" value="MetI-like_sf"/>
</dbReference>
<dbReference type="OrthoDB" id="9801818at2"/>
<dbReference type="SUPFAM" id="SSF161098">
    <property type="entry name" value="MetI-like"/>
    <property type="match status" value="1"/>
</dbReference>
<dbReference type="Proteomes" id="UP000315252">
    <property type="component" value="Unassembled WGS sequence"/>
</dbReference>
<keyword evidence="4 7" id="KW-0812">Transmembrane</keyword>
<evidence type="ECO:0000256" key="6">
    <source>
        <dbReference type="ARBA" id="ARBA00023136"/>
    </source>
</evidence>
<organism evidence="9 10">
    <name type="scientific">Denitrobaculum tricleocarpae</name>
    <dbReference type="NCBI Taxonomy" id="2591009"/>
    <lineage>
        <taxon>Bacteria</taxon>
        <taxon>Pseudomonadati</taxon>
        <taxon>Pseudomonadota</taxon>
        <taxon>Alphaproteobacteria</taxon>
        <taxon>Rhodospirillales</taxon>
        <taxon>Rhodospirillaceae</taxon>
        <taxon>Denitrobaculum</taxon>
    </lineage>
</organism>
<keyword evidence="3" id="KW-1003">Cell membrane</keyword>
<comment type="subcellular location">
    <subcellularLocation>
        <location evidence="1 7">Cell membrane</location>
        <topology evidence="1 7">Multi-pass membrane protein</topology>
    </subcellularLocation>
</comment>
<evidence type="ECO:0000256" key="3">
    <source>
        <dbReference type="ARBA" id="ARBA00022475"/>
    </source>
</evidence>
<feature type="transmembrane region" description="Helical" evidence="7">
    <location>
        <begin position="183"/>
        <end position="204"/>
    </location>
</feature>
<gene>
    <name evidence="9" type="ORF">FKG95_04580</name>
</gene>
<reference evidence="9 10" key="1">
    <citation type="submission" date="2019-06" db="EMBL/GenBank/DDBJ databases">
        <title>Whole genome sequence for Rhodospirillaceae sp. R148.</title>
        <authorList>
            <person name="Wang G."/>
        </authorList>
    </citation>
    <scope>NUCLEOTIDE SEQUENCE [LARGE SCALE GENOMIC DNA]</scope>
    <source>
        <strain evidence="9 10">R148</strain>
    </source>
</reference>
<feature type="transmembrane region" description="Helical" evidence="7">
    <location>
        <begin position="341"/>
        <end position="362"/>
    </location>
</feature>
<dbReference type="RefSeq" id="WP_142895094.1">
    <property type="nucleotide sequence ID" value="NZ_ML660052.1"/>
</dbReference>
<evidence type="ECO:0000259" key="8">
    <source>
        <dbReference type="PROSITE" id="PS50928"/>
    </source>
</evidence>
<accession>A0A545U310</accession>
<dbReference type="InterPro" id="IPR000515">
    <property type="entry name" value="MetI-like"/>
</dbReference>
<feature type="transmembrane region" description="Helical" evidence="7">
    <location>
        <begin position="277"/>
        <end position="299"/>
    </location>
</feature>
<keyword evidence="10" id="KW-1185">Reference proteome</keyword>
<dbReference type="EMBL" id="VHSH01000001">
    <property type="protein sequence ID" value="TQV83859.1"/>
    <property type="molecule type" value="Genomic_DNA"/>
</dbReference>
<evidence type="ECO:0000313" key="9">
    <source>
        <dbReference type="EMBL" id="TQV83859.1"/>
    </source>
</evidence>
<evidence type="ECO:0000256" key="1">
    <source>
        <dbReference type="ARBA" id="ARBA00004651"/>
    </source>
</evidence>
<dbReference type="InterPro" id="IPR051393">
    <property type="entry name" value="ABC_transporter_permease"/>
</dbReference>
<dbReference type="Pfam" id="PF00528">
    <property type="entry name" value="BPD_transp_1"/>
    <property type="match status" value="1"/>
</dbReference>
<feature type="transmembrane region" description="Helical" evidence="7">
    <location>
        <begin position="116"/>
        <end position="137"/>
    </location>
</feature>
<feature type="transmembrane region" description="Helical" evidence="7">
    <location>
        <begin position="85"/>
        <end position="104"/>
    </location>
</feature>
<keyword evidence="2 7" id="KW-0813">Transport</keyword>
<dbReference type="AlphaFoldDB" id="A0A545U310"/>
<feature type="transmembrane region" description="Helical" evidence="7">
    <location>
        <begin position="20"/>
        <end position="44"/>
    </location>
</feature>
<dbReference type="PANTHER" id="PTHR30193">
    <property type="entry name" value="ABC TRANSPORTER PERMEASE PROTEIN"/>
    <property type="match status" value="1"/>
</dbReference>
<comment type="caution">
    <text evidence="9">The sequence shown here is derived from an EMBL/GenBank/DDBJ whole genome shotgun (WGS) entry which is preliminary data.</text>
</comment>
<dbReference type="PROSITE" id="PS50928">
    <property type="entry name" value="ABC_TM1"/>
    <property type="match status" value="1"/>
</dbReference>
<evidence type="ECO:0000256" key="2">
    <source>
        <dbReference type="ARBA" id="ARBA00022448"/>
    </source>
</evidence>
<feature type="transmembrane region" description="Helical" evidence="7">
    <location>
        <begin position="149"/>
        <end position="171"/>
    </location>
</feature>
<dbReference type="GO" id="GO:0055085">
    <property type="term" value="P:transmembrane transport"/>
    <property type="evidence" value="ECO:0007669"/>
    <property type="project" value="InterPro"/>
</dbReference>
<dbReference type="PANTHER" id="PTHR30193:SF45">
    <property type="entry name" value="ABC TRANSPORTER PERMEASE PROTEIN"/>
    <property type="match status" value="1"/>
</dbReference>
<protein>
    <submittedName>
        <fullName evidence="9">Sugar ABC transporter permease</fullName>
    </submittedName>
</protein>
<evidence type="ECO:0000313" key="10">
    <source>
        <dbReference type="Proteomes" id="UP000315252"/>
    </source>
</evidence>
<proteinExistence type="inferred from homology"/>
<feature type="domain" description="ABC transmembrane type-1" evidence="8">
    <location>
        <begin position="146"/>
        <end position="357"/>
    </location>
</feature>
<comment type="similarity">
    <text evidence="7">Belongs to the binding-protein-dependent transport system permease family.</text>
</comment>
<evidence type="ECO:0000256" key="5">
    <source>
        <dbReference type="ARBA" id="ARBA00022989"/>
    </source>
</evidence>
<dbReference type="CDD" id="cd06261">
    <property type="entry name" value="TM_PBP2"/>
    <property type="match status" value="1"/>
</dbReference>
<evidence type="ECO:0000256" key="4">
    <source>
        <dbReference type="ARBA" id="ARBA00022692"/>
    </source>
</evidence>
<dbReference type="GO" id="GO:0005886">
    <property type="term" value="C:plasma membrane"/>
    <property type="evidence" value="ECO:0007669"/>
    <property type="project" value="UniProtKB-SubCell"/>
</dbReference>
<name>A0A545U310_9PROT</name>
<dbReference type="Gene3D" id="1.10.3720.10">
    <property type="entry name" value="MetI-like"/>
    <property type="match status" value="1"/>
</dbReference>